<evidence type="ECO:0008006" key="4">
    <source>
        <dbReference type="Google" id="ProtNLM"/>
    </source>
</evidence>
<accession>A0ABS1JU87</accession>
<evidence type="ECO:0000313" key="3">
    <source>
        <dbReference type="Proteomes" id="UP000622707"/>
    </source>
</evidence>
<dbReference type="Proteomes" id="UP000622707">
    <property type="component" value="Unassembled WGS sequence"/>
</dbReference>
<name>A0ABS1JU87_9BURK</name>
<feature type="region of interest" description="Disordered" evidence="1">
    <location>
        <begin position="272"/>
        <end position="302"/>
    </location>
</feature>
<reference evidence="2 3" key="1">
    <citation type="journal article" date="2017" name="Int. J. Syst. Evol. Microbiol.">
        <title>Ramlibacter alkalitolerans sp. nov., alkali-tolerant bacterium isolated from soil of ginseng.</title>
        <authorList>
            <person name="Lee D.H."/>
            <person name="Cha C.J."/>
        </authorList>
    </citation>
    <scope>NUCLEOTIDE SEQUENCE [LARGE SCALE GENOMIC DNA]</scope>
    <source>
        <strain evidence="2 3">KACC 19305</strain>
    </source>
</reference>
<evidence type="ECO:0000256" key="1">
    <source>
        <dbReference type="SAM" id="MobiDB-lite"/>
    </source>
</evidence>
<feature type="compositionally biased region" description="Basic and acidic residues" evidence="1">
    <location>
        <begin position="205"/>
        <end position="215"/>
    </location>
</feature>
<evidence type="ECO:0000313" key="2">
    <source>
        <dbReference type="EMBL" id="MBL0427824.1"/>
    </source>
</evidence>
<feature type="compositionally biased region" description="Basic and acidic residues" evidence="1">
    <location>
        <begin position="239"/>
        <end position="248"/>
    </location>
</feature>
<sequence>MSRVHHFADPLIAKAVNEVLVERLMADVFLDKPLSPRIRKNFNTACWTFANNEHLIFIGDQVLPFDRERPDLTDKDHIRFYKALMHHELAHAEHTVRNFPAMNSMCEAAGADFSLLNLMEDARIEHVHRQVMGTKFDWSSFYTEPVDDGGQPVTLLYKMVEAESPDVECADPKMLARVQDYYARIVACPSTMNLRPILKEWVEEFSKEQTPDRQKANRGQGQGEPGGQGGKGSKPKNGKGQEKDGNVLSERGELQTAAQLARDEKALEQALADSKDVKDIAMPGGRGKGAPDETKGKFLDRPQDINPKEVEKIAALLEKMMVSNERLVSTTDPTTRLNRRAIVDPNQPAYRRKELPKKKKLKLVMVVDCSGSMDGEPAKAATTMAAALHLLALKGHVEGQLITSTTEKFEVYDFKDEKGVLNCFARPSAEGLERTFEANQKLLRDADATLVFTDAALADTPINKARWHAKGITTTGLYVGPVDALANLQKYFDRSLIRSNVTDLAFALQKNFARQVRPGMSR</sequence>
<feature type="compositionally biased region" description="Basic and acidic residues" evidence="1">
    <location>
        <begin position="289"/>
        <end position="302"/>
    </location>
</feature>
<dbReference type="RefSeq" id="WP_201692455.1">
    <property type="nucleotide sequence ID" value="NZ_JAEQND010000013.1"/>
</dbReference>
<dbReference type="EMBL" id="JAEQND010000013">
    <property type="protein sequence ID" value="MBL0427824.1"/>
    <property type="molecule type" value="Genomic_DNA"/>
</dbReference>
<organism evidence="2 3">
    <name type="scientific">Ramlibacter alkalitolerans</name>
    <dbReference type="NCBI Taxonomy" id="2039631"/>
    <lineage>
        <taxon>Bacteria</taxon>
        <taxon>Pseudomonadati</taxon>
        <taxon>Pseudomonadota</taxon>
        <taxon>Betaproteobacteria</taxon>
        <taxon>Burkholderiales</taxon>
        <taxon>Comamonadaceae</taxon>
        <taxon>Ramlibacter</taxon>
    </lineage>
</organism>
<feature type="compositionally biased region" description="Gly residues" evidence="1">
    <location>
        <begin position="220"/>
        <end position="232"/>
    </location>
</feature>
<proteinExistence type="predicted"/>
<comment type="caution">
    <text evidence="2">The sequence shown here is derived from an EMBL/GenBank/DDBJ whole genome shotgun (WGS) entry which is preliminary data.</text>
</comment>
<keyword evidence="3" id="KW-1185">Reference proteome</keyword>
<protein>
    <recommendedName>
        <fullName evidence="4">VWA domain-containing protein</fullName>
    </recommendedName>
</protein>
<gene>
    <name evidence="2" type="ORF">JI746_22145</name>
</gene>
<feature type="region of interest" description="Disordered" evidence="1">
    <location>
        <begin position="205"/>
        <end position="248"/>
    </location>
</feature>